<proteinExistence type="predicted"/>
<evidence type="ECO:0000313" key="2">
    <source>
        <dbReference type="Proteomes" id="UP000664369"/>
    </source>
</evidence>
<reference evidence="1 2" key="1">
    <citation type="submission" date="2021-03" db="EMBL/GenBank/DDBJ databases">
        <authorList>
            <person name="Kim M.K."/>
        </authorList>
    </citation>
    <scope>NUCLEOTIDE SEQUENCE [LARGE SCALE GENOMIC DNA]</scope>
    <source>
        <strain evidence="1 2">BT442</strain>
    </source>
</reference>
<organism evidence="1 2">
    <name type="scientific">Hymenobacter negativus</name>
    <dbReference type="NCBI Taxonomy" id="2795026"/>
    <lineage>
        <taxon>Bacteria</taxon>
        <taxon>Pseudomonadati</taxon>
        <taxon>Bacteroidota</taxon>
        <taxon>Cytophagia</taxon>
        <taxon>Cytophagales</taxon>
        <taxon>Hymenobacteraceae</taxon>
        <taxon>Hymenobacter</taxon>
    </lineage>
</organism>
<keyword evidence="2" id="KW-1185">Reference proteome</keyword>
<protein>
    <submittedName>
        <fullName evidence="1">Uncharacterized protein</fullName>
    </submittedName>
</protein>
<sequence>MTSPIVRGPITVDLSADQLVLNEDFFLAIEMLKWTNPAPTGAELAFSASLGYFHNEIYYRHTSQASWKRASIGALMAGMQPRLSFFVTVND</sequence>
<evidence type="ECO:0000313" key="1">
    <source>
        <dbReference type="EMBL" id="MBO2010441.1"/>
    </source>
</evidence>
<comment type="caution">
    <text evidence="1">The sequence shown here is derived from an EMBL/GenBank/DDBJ whole genome shotgun (WGS) entry which is preliminary data.</text>
</comment>
<gene>
    <name evidence="1" type="ORF">J4E00_15375</name>
</gene>
<accession>A0ABS3QGS4</accession>
<dbReference type="RefSeq" id="WP_208176077.1">
    <property type="nucleotide sequence ID" value="NZ_JAGETZ010000007.1"/>
</dbReference>
<dbReference type="Proteomes" id="UP000664369">
    <property type="component" value="Unassembled WGS sequence"/>
</dbReference>
<name>A0ABS3QGS4_9BACT</name>
<dbReference type="EMBL" id="JAGETZ010000007">
    <property type="protein sequence ID" value="MBO2010441.1"/>
    <property type="molecule type" value="Genomic_DNA"/>
</dbReference>